<dbReference type="Gene3D" id="3.20.20.80">
    <property type="entry name" value="Glycosidases"/>
    <property type="match status" value="1"/>
</dbReference>
<dbReference type="AlphaFoldDB" id="W7XE94"/>
<dbReference type="GeneID" id="24437593"/>
<evidence type="ECO:0000313" key="3">
    <source>
        <dbReference type="Proteomes" id="UP000009168"/>
    </source>
</evidence>
<name>W7XE94_TETTS</name>
<feature type="compositionally biased region" description="Basic residues" evidence="1">
    <location>
        <begin position="35"/>
        <end position="50"/>
    </location>
</feature>
<sequence>MLSKTAIFLAIGVTLLVGVSLFAGQSVLESQRFQKKHNDHHRHHHKSHHTHQGEDYLKYRMKSTGIPTTLFGPYVFIYDGIYEQNPNPLQAGIPKWVRNNGSNIAILSFLDPVELEKSDVPPQRFLDSLAEAKDSSILNIMFSIGGWDFQNRFVQTNPQTVAKNAASIAKKYNVGIELDCESDGAMSWMNQFISAYRAIIPNDGVNWYSVLTMDTGASPGAFPNVEQVALNNLNNLNWVNVMVNASDDPSDNNMYWSQHKFPGNQMTVARNLVNVCDSASAMAPTLQFKKDGQPIKGILFWAALSDETCDAAAPQARNCGTTCTDCTGGVGGPGNWSCPAVTSACQAYGVCK</sequence>
<dbReference type="RefSeq" id="XP_012651505.1">
    <property type="nucleotide sequence ID" value="XM_012796051.1"/>
</dbReference>
<dbReference type="OrthoDB" id="10319973at2759"/>
<feature type="region of interest" description="Disordered" evidence="1">
    <location>
        <begin position="35"/>
        <end position="54"/>
    </location>
</feature>
<keyword evidence="2" id="KW-0378">Hydrolase</keyword>
<dbReference type="Proteomes" id="UP000009168">
    <property type="component" value="Unassembled WGS sequence"/>
</dbReference>
<gene>
    <name evidence="2" type="ORF">TTHERM_000156719</name>
</gene>
<proteinExistence type="predicted"/>
<dbReference type="KEGG" id="tet:TTHERM_000156719"/>
<dbReference type="SUPFAM" id="SSF51445">
    <property type="entry name" value="(Trans)glycosidases"/>
    <property type="match status" value="1"/>
</dbReference>
<protein>
    <submittedName>
        <fullName evidence="2">Glycoside hydrolase family 18 protein</fullName>
    </submittedName>
</protein>
<keyword evidence="3" id="KW-1185">Reference proteome</keyword>
<dbReference type="GO" id="GO:0016787">
    <property type="term" value="F:hydrolase activity"/>
    <property type="evidence" value="ECO:0007669"/>
    <property type="project" value="UniProtKB-KW"/>
</dbReference>
<dbReference type="InParanoid" id="W7XE94"/>
<accession>W7XE94</accession>
<organism evidence="2 3">
    <name type="scientific">Tetrahymena thermophila (strain SB210)</name>
    <dbReference type="NCBI Taxonomy" id="312017"/>
    <lineage>
        <taxon>Eukaryota</taxon>
        <taxon>Sar</taxon>
        <taxon>Alveolata</taxon>
        <taxon>Ciliophora</taxon>
        <taxon>Intramacronucleata</taxon>
        <taxon>Oligohymenophorea</taxon>
        <taxon>Hymenostomatida</taxon>
        <taxon>Tetrahymenina</taxon>
        <taxon>Tetrahymenidae</taxon>
        <taxon>Tetrahymena</taxon>
    </lineage>
</organism>
<dbReference type="EMBL" id="GG662820">
    <property type="protein sequence ID" value="EWS75987.1"/>
    <property type="molecule type" value="Genomic_DNA"/>
</dbReference>
<dbReference type="InterPro" id="IPR017853">
    <property type="entry name" value="GH"/>
</dbReference>
<evidence type="ECO:0000313" key="2">
    <source>
        <dbReference type="EMBL" id="EWS75987.1"/>
    </source>
</evidence>
<reference evidence="3" key="1">
    <citation type="journal article" date="2006" name="PLoS Biol.">
        <title>Macronuclear genome sequence of the ciliate Tetrahymena thermophila, a model eukaryote.</title>
        <authorList>
            <person name="Eisen J.A."/>
            <person name="Coyne R.S."/>
            <person name="Wu M."/>
            <person name="Wu D."/>
            <person name="Thiagarajan M."/>
            <person name="Wortman J.R."/>
            <person name="Badger J.H."/>
            <person name="Ren Q."/>
            <person name="Amedeo P."/>
            <person name="Jones K.M."/>
            <person name="Tallon L.J."/>
            <person name="Delcher A.L."/>
            <person name="Salzberg S.L."/>
            <person name="Silva J.C."/>
            <person name="Haas B.J."/>
            <person name="Majoros W.H."/>
            <person name="Farzad M."/>
            <person name="Carlton J.M."/>
            <person name="Smith R.K. Jr."/>
            <person name="Garg J."/>
            <person name="Pearlman R.E."/>
            <person name="Karrer K.M."/>
            <person name="Sun L."/>
            <person name="Manning G."/>
            <person name="Elde N.C."/>
            <person name="Turkewitz A.P."/>
            <person name="Asai D.J."/>
            <person name="Wilkes D.E."/>
            <person name="Wang Y."/>
            <person name="Cai H."/>
            <person name="Collins K."/>
            <person name="Stewart B.A."/>
            <person name="Lee S.R."/>
            <person name="Wilamowska K."/>
            <person name="Weinberg Z."/>
            <person name="Ruzzo W.L."/>
            <person name="Wloga D."/>
            <person name="Gaertig J."/>
            <person name="Frankel J."/>
            <person name="Tsao C.-C."/>
            <person name="Gorovsky M.A."/>
            <person name="Keeling P.J."/>
            <person name="Waller R.F."/>
            <person name="Patron N.J."/>
            <person name="Cherry J.M."/>
            <person name="Stover N.A."/>
            <person name="Krieger C.J."/>
            <person name="del Toro C."/>
            <person name="Ryder H.F."/>
            <person name="Williamson S.C."/>
            <person name="Barbeau R.A."/>
            <person name="Hamilton E.P."/>
            <person name="Orias E."/>
        </authorList>
    </citation>
    <scope>NUCLEOTIDE SEQUENCE [LARGE SCALE GENOMIC DNA]</scope>
    <source>
        <strain evidence="3">SB210</strain>
    </source>
</reference>
<evidence type="ECO:0000256" key="1">
    <source>
        <dbReference type="SAM" id="MobiDB-lite"/>
    </source>
</evidence>